<dbReference type="Gene3D" id="2.10.25.10">
    <property type="entry name" value="Laminin"/>
    <property type="match status" value="1"/>
</dbReference>
<dbReference type="EMBL" id="CAJPVJ010006160">
    <property type="protein sequence ID" value="CAG2170193.1"/>
    <property type="molecule type" value="Genomic_DNA"/>
</dbReference>
<dbReference type="EMBL" id="OC920985">
    <property type="protein sequence ID" value="CAD7653006.1"/>
    <property type="molecule type" value="Genomic_DNA"/>
</dbReference>
<evidence type="ECO:0000313" key="3">
    <source>
        <dbReference type="Proteomes" id="UP000728032"/>
    </source>
</evidence>
<reference evidence="2" key="1">
    <citation type="submission" date="2020-11" db="EMBL/GenBank/DDBJ databases">
        <authorList>
            <person name="Tran Van P."/>
        </authorList>
    </citation>
    <scope>NUCLEOTIDE SEQUENCE</scope>
</reference>
<evidence type="ECO:0000313" key="2">
    <source>
        <dbReference type="EMBL" id="CAD7653006.1"/>
    </source>
</evidence>
<gene>
    <name evidence="2" type="ORF">ONB1V03_LOCUS9664</name>
</gene>
<dbReference type="InterPro" id="IPR036084">
    <property type="entry name" value="Ser_inhib-like_sf"/>
</dbReference>
<dbReference type="Proteomes" id="UP000728032">
    <property type="component" value="Unassembled WGS sequence"/>
</dbReference>
<name>A0A7R9M5W8_9ACAR</name>
<dbReference type="AlphaFoldDB" id="A0A7R9M5W8"/>
<keyword evidence="3" id="KW-1185">Reference proteome</keyword>
<organism evidence="2">
    <name type="scientific">Oppiella nova</name>
    <dbReference type="NCBI Taxonomy" id="334625"/>
    <lineage>
        <taxon>Eukaryota</taxon>
        <taxon>Metazoa</taxon>
        <taxon>Ecdysozoa</taxon>
        <taxon>Arthropoda</taxon>
        <taxon>Chelicerata</taxon>
        <taxon>Arachnida</taxon>
        <taxon>Acari</taxon>
        <taxon>Acariformes</taxon>
        <taxon>Sarcoptiformes</taxon>
        <taxon>Oribatida</taxon>
        <taxon>Brachypylina</taxon>
        <taxon>Oppioidea</taxon>
        <taxon>Oppiidae</taxon>
        <taxon>Oppiella</taxon>
    </lineage>
</organism>
<dbReference type="InterPro" id="IPR002919">
    <property type="entry name" value="TIL_dom"/>
</dbReference>
<feature type="domain" description="TIL" evidence="1">
    <location>
        <begin position="13"/>
        <end position="75"/>
    </location>
</feature>
<sequence length="78" mass="8658">MVSLSITETVKECKGGREFWSCESSTKECQRLCENKQLRRAKSKACNKACHLSCVCIPGFLREGEDGECIPEAECPNA</sequence>
<dbReference type="Pfam" id="PF01826">
    <property type="entry name" value="TIL"/>
    <property type="match status" value="1"/>
</dbReference>
<dbReference type="SUPFAM" id="SSF57567">
    <property type="entry name" value="Serine protease inhibitors"/>
    <property type="match status" value="1"/>
</dbReference>
<dbReference type="OrthoDB" id="6236007at2759"/>
<proteinExistence type="predicted"/>
<protein>
    <recommendedName>
        <fullName evidence="1">TIL domain-containing protein</fullName>
    </recommendedName>
</protein>
<accession>A0A7R9M5W8</accession>
<evidence type="ECO:0000259" key="1">
    <source>
        <dbReference type="Pfam" id="PF01826"/>
    </source>
</evidence>